<dbReference type="PANTHER" id="PTHR11579:SF0">
    <property type="entry name" value="PROTEIN-L-ISOASPARTATE(D-ASPARTATE) O-METHYLTRANSFERASE"/>
    <property type="match status" value="1"/>
</dbReference>
<evidence type="ECO:0000256" key="4">
    <source>
        <dbReference type="ARBA" id="ARBA00013346"/>
    </source>
</evidence>
<dbReference type="InterPro" id="IPR029063">
    <property type="entry name" value="SAM-dependent_MTases_sf"/>
</dbReference>
<dbReference type="Gene3D" id="3.40.50.150">
    <property type="entry name" value="Vaccinia Virus protein VP39"/>
    <property type="match status" value="1"/>
</dbReference>
<keyword evidence="8" id="KW-0949">S-adenosyl-L-methionine</keyword>
<evidence type="ECO:0000313" key="12">
    <source>
        <dbReference type="EMBL" id="QBI54089.1"/>
    </source>
</evidence>
<organism evidence="12 13">
    <name type="scientific">Streptomonospora litoralis</name>
    <dbReference type="NCBI Taxonomy" id="2498135"/>
    <lineage>
        <taxon>Bacteria</taxon>
        <taxon>Bacillati</taxon>
        <taxon>Actinomycetota</taxon>
        <taxon>Actinomycetes</taxon>
        <taxon>Streptosporangiales</taxon>
        <taxon>Nocardiopsidaceae</taxon>
        <taxon>Streptomonospora</taxon>
    </lineage>
</organism>
<name>A0A4P6Q531_9ACTN</name>
<evidence type="ECO:0000256" key="7">
    <source>
        <dbReference type="ARBA" id="ARBA00022679"/>
    </source>
</evidence>
<dbReference type="InterPro" id="IPR000682">
    <property type="entry name" value="PCMT"/>
</dbReference>
<keyword evidence="6 12" id="KW-0489">Methyltransferase</keyword>
<dbReference type="SUPFAM" id="SSF53335">
    <property type="entry name" value="S-adenosyl-L-methionine-dependent methyltransferases"/>
    <property type="match status" value="1"/>
</dbReference>
<dbReference type="Proteomes" id="UP000292235">
    <property type="component" value="Chromosome"/>
</dbReference>
<dbReference type="PANTHER" id="PTHR11579">
    <property type="entry name" value="PROTEIN-L-ISOASPARTATE O-METHYLTRANSFERASE"/>
    <property type="match status" value="1"/>
</dbReference>
<dbReference type="GO" id="GO:0004719">
    <property type="term" value="F:protein-L-isoaspartate (D-aspartate) O-methyltransferase activity"/>
    <property type="evidence" value="ECO:0007669"/>
    <property type="project" value="UniProtKB-EC"/>
</dbReference>
<dbReference type="EMBL" id="CP036455">
    <property type="protein sequence ID" value="QBI54089.1"/>
    <property type="molecule type" value="Genomic_DNA"/>
</dbReference>
<evidence type="ECO:0000256" key="11">
    <source>
        <dbReference type="ARBA" id="ARBA00031350"/>
    </source>
</evidence>
<dbReference type="AlphaFoldDB" id="A0A4P6Q531"/>
<evidence type="ECO:0000256" key="3">
    <source>
        <dbReference type="ARBA" id="ARBA00011890"/>
    </source>
</evidence>
<keyword evidence="5" id="KW-0963">Cytoplasm</keyword>
<dbReference type="Pfam" id="PF01135">
    <property type="entry name" value="PCMT"/>
    <property type="match status" value="1"/>
</dbReference>
<evidence type="ECO:0000256" key="9">
    <source>
        <dbReference type="ARBA" id="ARBA00030757"/>
    </source>
</evidence>
<evidence type="ECO:0000256" key="5">
    <source>
        <dbReference type="ARBA" id="ARBA00022490"/>
    </source>
</evidence>
<gene>
    <name evidence="12" type="primary">pcm1</name>
    <name evidence="12" type="ORF">EKD16_11530</name>
</gene>
<comment type="subcellular location">
    <subcellularLocation>
        <location evidence="1">Cytoplasm</location>
    </subcellularLocation>
</comment>
<accession>A0A4P6Q531</accession>
<dbReference type="GO" id="GO:0005737">
    <property type="term" value="C:cytoplasm"/>
    <property type="evidence" value="ECO:0007669"/>
    <property type="project" value="UniProtKB-SubCell"/>
</dbReference>
<evidence type="ECO:0000256" key="8">
    <source>
        <dbReference type="ARBA" id="ARBA00022691"/>
    </source>
</evidence>
<dbReference type="EC" id="2.1.1.77" evidence="3"/>
<dbReference type="CDD" id="cd02440">
    <property type="entry name" value="AdoMet_MTases"/>
    <property type="match status" value="1"/>
</dbReference>
<keyword evidence="7 12" id="KW-0808">Transferase</keyword>
<dbReference type="GO" id="GO:0032259">
    <property type="term" value="P:methylation"/>
    <property type="evidence" value="ECO:0007669"/>
    <property type="project" value="UniProtKB-KW"/>
</dbReference>
<dbReference type="OrthoDB" id="3501659at2"/>
<evidence type="ECO:0000313" key="13">
    <source>
        <dbReference type="Proteomes" id="UP000292235"/>
    </source>
</evidence>
<sequence>MGTRGQNTVATVDRTPFIPHTVYVSSDTTGWLVPLRRDDNPNQWQKLVDSPSPVVTSVEFDPRLPEHLRDTETGRGLVPTSSSSSRTVMATMLDALELEPGMRVLEIGTGTGYFAALLSSITGPETVTSVEVDPGSADHARSALAGAGWEVDVVTGDGIRGHPPGGPYDRVVATAAVHTLPYAWVSQTRAGGLLVVPWAPVFHPDGPLCVLTVGADGVAQGRCTGPAQFMPLDSQRVDTGDVNRLREAWESGKVPDCNRFGVTITPADQWVWLDEPDNPIKAEVV</sequence>
<keyword evidence="13" id="KW-1185">Reference proteome</keyword>
<evidence type="ECO:0000256" key="10">
    <source>
        <dbReference type="ARBA" id="ARBA00031323"/>
    </source>
</evidence>
<reference evidence="12 13" key="1">
    <citation type="submission" date="2019-02" db="EMBL/GenBank/DDBJ databases">
        <authorList>
            <person name="Khodamoradi S."/>
            <person name="Hahnke R.L."/>
            <person name="Kaempfer P."/>
            <person name="Schumann P."/>
            <person name="Rohde M."/>
            <person name="Steinert M."/>
            <person name="Luzhetskyy A."/>
            <person name="Wink J."/>
            <person name="Ruckert C."/>
        </authorList>
    </citation>
    <scope>NUCLEOTIDE SEQUENCE [LARGE SCALE GENOMIC DNA]</scope>
    <source>
        <strain evidence="12 13">M2</strain>
    </source>
</reference>
<evidence type="ECO:0000256" key="2">
    <source>
        <dbReference type="ARBA" id="ARBA00005369"/>
    </source>
</evidence>
<protein>
    <recommendedName>
        <fullName evidence="4">Protein-L-isoaspartate O-methyltransferase</fullName>
        <ecNumber evidence="3">2.1.1.77</ecNumber>
    </recommendedName>
    <alternativeName>
        <fullName evidence="11">L-isoaspartyl protein carboxyl methyltransferase</fullName>
    </alternativeName>
    <alternativeName>
        <fullName evidence="9">Protein L-isoaspartyl methyltransferase</fullName>
    </alternativeName>
    <alternativeName>
        <fullName evidence="10">Protein-beta-aspartate methyltransferase</fullName>
    </alternativeName>
</protein>
<evidence type="ECO:0000256" key="1">
    <source>
        <dbReference type="ARBA" id="ARBA00004496"/>
    </source>
</evidence>
<evidence type="ECO:0000256" key="6">
    <source>
        <dbReference type="ARBA" id="ARBA00022603"/>
    </source>
</evidence>
<comment type="similarity">
    <text evidence="2">Belongs to the methyltransferase superfamily. L-isoaspartyl/D-aspartyl protein methyltransferase family.</text>
</comment>
<dbReference type="KEGG" id="strr:EKD16_11530"/>
<dbReference type="RefSeq" id="WP_131098338.1">
    <property type="nucleotide sequence ID" value="NZ_CP036455.1"/>
</dbReference>
<proteinExistence type="inferred from homology"/>